<reference evidence="2" key="1">
    <citation type="journal article" date="2023" name="Nat. Plants">
        <title>Single-cell RNA sequencing provides a high-resolution roadmap for understanding the multicellular compartmentation of specialized metabolism.</title>
        <authorList>
            <person name="Sun S."/>
            <person name="Shen X."/>
            <person name="Li Y."/>
            <person name="Li Y."/>
            <person name="Wang S."/>
            <person name="Li R."/>
            <person name="Zhang H."/>
            <person name="Shen G."/>
            <person name="Guo B."/>
            <person name="Wei J."/>
            <person name="Xu J."/>
            <person name="St-Pierre B."/>
            <person name="Chen S."/>
            <person name="Sun C."/>
        </authorList>
    </citation>
    <scope>NUCLEOTIDE SEQUENCE [LARGE SCALE GENOMIC DNA]</scope>
</reference>
<protein>
    <submittedName>
        <fullName evidence="1">Uncharacterized protein</fullName>
    </submittedName>
</protein>
<sequence>MFTSLALLEKSKVFKTNPINDIQKNEIDVEMSKELDKSKREAYLTAVVKGDILTEGTKLGLGSITLKYVVKESTKTNCLAPEIFVQETLGFEIVKEILGVYPKNPNPMMTRSVKNYQPRYTNRGRNELLNLTMEKVDALEAKINELMAAKAGVNGDATSSGTKGNGKQVAEADDSKDSGALEEENVEDNSVQSIGRPQGTLLGMANNILHAGRQGRMTVIEYMNKFEKLKIRCKGAEDSRQNLSQFKQGLRPEIQNQMLTHQINNIDDAFQLAYMIERSQKQLVKRNHLPLFTLHHCNPLSTTAILYPCYCNPSHLTTVVTPVTFPSSPTSFPSLVTASSSASTSFSRLRWFAPLLQLEAGQMQLGWAGVSGLRLDGAGVSGPRHWMDETHLGRSVAGPCHLFEEMSLGWSFAGPLV</sequence>
<evidence type="ECO:0000313" key="1">
    <source>
        <dbReference type="EMBL" id="KAI5648005.1"/>
    </source>
</evidence>
<gene>
    <name evidence="1" type="ORF">M9H77_34010</name>
</gene>
<proteinExistence type="predicted"/>
<dbReference type="EMBL" id="CM044708">
    <property type="protein sequence ID" value="KAI5648005.1"/>
    <property type="molecule type" value="Genomic_DNA"/>
</dbReference>
<comment type="caution">
    <text evidence="1">The sequence shown here is derived from an EMBL/GenBank/DDBJ whole genome shotgun (WGS) entry which is preliminary data.</text>
</comment>
<organism evidence="1 2">
    <name type="scientific">Catharanthus roseus</name>
    <name type="common">Madagascar periwinkle</name>
    <name type="synonym">Vinca rosea</name>
    <dbReference type="NCBI Taxonomy" id="4058"/>
    <lineage>
        <taxon>Eukaryota</taxon>
        <taxon>Viridiplantae</taxon>
        <taxon>Streptophyta</taxon>
        <taxon>Embryophyta</taxon>
        <taxon>Tracheophyta</taxon>
        <taxon>Spermatophyta</taxon>
        <taxon>Magnoliopsida</taxon>
        <taxon>eudicotyledons</taxon>
        <taxon>Gunneridae</taxon>
        <taxon>Pentapetalae</taxon>
        <taxon>asterids</taxon>
        <taxon>lamiids</taxon>
        <taxon>Gentianales</taxon>
        <taxon>Apocynaceae</taxon>
        <taxon>Rauvolfioideae</taxon>
        <taxon>Vinceae</taxon>
        <taxon>Catharanthinae</taxon>
        <taxon>Catharanthus</taxon>
    </lineage>
</organism>
<evidence type="ECO:0000313" key="2">
    <source>
        <dbReference type="Proteomes" id="UP001060085"/>
    </source>
</evidence>
<accession>A0ACB9ZKA1</accession>
<name>A0ACB9ZKA1_CATRO</name>
<keyword evidence="2" id="KW-1185">Reference proteome</keyword>
<dbReference type="Proteomes" id="UP001060085">
    <property type="component" value="Linkage Group LG08"/>
</dbReference>